<feature type="compositionally biased region" description="Basic and acidic residues" evidence="1">
    <location>
        <begin position="96"/>
        <end position="111"/>
    </location>
</feature>
<feature type="compositionally biased region" description="Basic residues" evidence="1">
    <location>
        <begin position="38"/>
        <end position="57"/>
    </location>
</feature>
<organism evidence="2 3">
    <name type="scientific">Scophthalmus maximus</name>
    <name type="common">Turbot</name>
    <name type="synonym">Psetta maxima</name>
    <dbReference type="NCBI Taxonomy" id="52904"/>
    <lineage>
        <taxon>Eukaryota</taxon>
        <taxon>Metazoa</taxon>
        <taxon>Chordata</taxon>
        <taxon>Craniata</taxon>
        <taxon>Vertebrata</taxon>
        <taxon>Euteleostomi</taxon>
        <taxon>Actinopterygii</taxon>
        <taxon>Neopterygii</taxon>
        <taxon>Teleostei</taxon>
        <taxon>Neoteleostei</taxon>
        <taxon>Acanthomorphata</taxon>
        <taxon>Carangaria</taxon>
        <taxon>Pleuronectiformes</taxon>
        <taxon>Pleuronectoidei</taxon>
        <taxon>Scophthalmidae</taxon>
        <taxon>Scophthalmus</taxon>
    </lineage>
</organism>
<dbReference type="EMBL" id="VEVO01000009">
    <property type="protein sequence ID" value="KAF0037082.1"/>
    <property type="molecule type" value="Genomic_DNA"/>
</dbReference>
<protein>
    <submittedName>
        <fullName evidence="2">Uncharacterized protein</fullName>
    </submittedName>
</protein>
<feature type="region of interest" description="Disordered" evidence="1">
    <location>
        <begin position="1"/>
        <end position="137"/>
    </location>
</feature>
<dbReference type="AlphaFoldDB" id="A0A6A4T4H7"/>
<proteinExistence type="predicted"/>
<accession>A0A6A4T4H7</accession>
<evidence type="ECO:0000256" key="1">
    <source>
        <dbReference type="SAM" id="MobiDB-lite"/>
    </source>
</evidence>
<sequence>MGGSSSRSTPFGKKKKTTTTPPLKRAWSELTGALPQKNGRKKKKKKKKEEEKKKKRSLSLDKLNLDNLRKRKSSSRRFSLPTDKKEARKRFSLADVGERLSQKKDKKKKDGGGLGKVGEQIKMRFPQGNKKELSSKQEVLPPFVNWKETKGKK</sequence>
<evidence type="ECO:0000313" key="3">
    <source>
        <dbReference type="Proteomes" id="UP000438429"/>
    </source>
</evidence>
<name>A0A6A4T4H7_SCOMX</name>
<gene>
    <name evidence="2" type="ORF">F2P81_009956</name>
</gene>
<evidence type="ECO:0000313" key="2">
    <source>
        <dbReference type="EMBL" id="KAF0037082.1"/>
    </source>
</evidence>
<reference evidence="2 3" key="1">
    <citation type="submission" date="2019-06" db="EMBL/GenBank/DDBJ databases">
        <title>Draft genomes of female and male turbot (Scophthalmus maximus).</title>
        <authorList>
            <person name="Xu H."/>
            <person name="Xu X.-W."/>
            <person name="Shao C."/>
            <person name="Chen S."/>
        </authorList>
    </citation>
    <scope>NUCLEOTIDE SEQUENCE [LARGE SCALE GENOMIC DNA]</scope>
    <source>
        <strain evidence="2">Ysfricsl-2016a</strain>
        <tissue evidence="2">Blood</tissue>
    </source>
</reference>
<dbReference type="Proteomes" id="UP000438429">
    <property type="component" value="Unassembled WGS sequence"/>
</dbReference>
<comment type="caution">
    <text evidence="2">The sequence shown here is derived from an EMBL/GenBank/DDBJ whole genome shotgun (WGS) entry which is preliminary data.</text>
</comment>